<evidence type="ECO:0000256" key="1">
    <source>
        <dbReference type="ARBA" id="ARBA00004141"/>
    </source>
</evidence>
<name>A0ABM1TQG3_LIMPO</name>
<dbReference type="PRINTS" id="PR01078">
    <property type="entry name" value="AMINACHANNEL"/>
</dbReference>
<dbReference type="Gene3D" id="1.10.287.770">
    <property type="entry name" value="YojJ-like"/>
    <property type="match status" value="1"/>
</dbReference>
<protein>
    <submittedName>
        <fullName evidence="15">Degenerin deg-1-like</fullName>
    </submittedName>
</protein>
<dbReference type="Pfam" id="PF00858">
    <property type="entry name" value="ASC"/>
    <property type="match status" value="1"/>
</dbReference>
<evidence type="ECO:0000256" key="12">
    <source>
        <dbReference type="RuleBase" id="RU000679"/>
    </source>
</evidence>
<evidence type="ECO:0000256" key="4">
    <source>
        <dbReference type="ARBA" id="ARBA00022461"/>
    </source>
</evidence>
<gene>
    <name evidence="15" type="primary">LOC111089600</name>
</gene>
<evidence type="ECO:0000256" key="8">
    <source>
        <dbReference type="ARBA" id="ARBA00023065"/>
    </source>
</evidence>
<keyword evidence="7" id="KW-0915">Sodium</keyword>
<sequence>MECIENITYIECGSFCFHSSPFSLESHYKIGRKTRLGDTKDRCFGKVLKEKNLLHYCKGVCRQPCRKITYVIEEETRVWPLPNEEDMLQTILMYGLQEIKRTNTEKIDDEFIKNQLLLVSIQPSKSDSIVYNYYPSFQDIELFGYFGGYLGMWLGFSVLSISDIVLTLLSTLFSRCRKKQVIMDSSSINEQNPVTNGNKTQDFLESISIITVRDFP</sequence>
<evidence type="ECO:0000313" key="15">
    <source>
        <dbReference type="RefSeq" id="XP_022258119.1"/>
    </source>
</evidence>
<keyword evidence="5 12" id="KW-0812">Transmembrane</keyword>
<keyword evidence="11 12" id="KW-0407">Ion channel</keyword>
<comment type="subcellular location">
    <subcellularLocation>
        <location evidence="1">Membrane</location>
        <topology evidence="1">Multi-pass membrane protein</topology>
    </subcellularLocation>
</comment>
<evidence type="ECO:0000256" key="6">
    <source>
        <dbReference type="ARBA" id="ARBA00022989"/>
    </source>
</evidence>
<evidence type="ECO:0000256" key="11">
    <source>
        <dbReference type="ARBA" id="ARBA00023303"/>
    </source>
</evidence>
<keyword evidence="3 12" id="KW-0813">Transport</keyword>
<dbReference type="RefSeq" id="XP_022258119.1">
    <property type="nucleotide sequence ID" value="XM_022402411.1"/>
</dbReference>
<dbReference type="InterPro" id="IPR001873">
    <property type="entry name" value="ENaC"/>
</dbReference>
<dbReference type="Proteomes" id="UP000694941">
    <property type="component" value="Unplaced"/>
</dbReference>
<reference evidence="15" key="1">
    <citation type="submission" date="2025-08" db="UniProtKB">
        <authorList>
            <consortium name="RefSeq"/>
        </authorList>
    </citation>
    <scope>IDENTIFICATION</scope>
    <source>
        <tissue evidence="15">Muscle</tissue>
    </source>
</reference>
<keyword evidence="6 13" id="KW-1133">Transmembrane helix</keyword>
<keyword evidence="9 13" id="KW-0472">Membrane</keyword>
<evidence type="ECO:0000256" key="2">
    <source>
        <dbReference type="ARBA" id="ARBA00007193"/>
    </source>
</evidence>
<evidence type="ECO:0000256" key="5">
    <source>
        <dbReference type="ARBA" id="ARBA00022692"/>
    </source>
</evidence>
<proteinExistence type="inferred from homology"/>
<evidence type="ECO:0000256" key="13">
    <source>
        <dbReference type="SAM" id="Phobius"/>
    </source>
</evidence>
<evidence type="ECO:0000256" key="10">
    <source>
        <dbReference type="ARBA" id="ARBA00023201"/>
    </source>
</evidence>
<feature type="transmembrane region" description="Helical" evidence="13">
    <location>
        <begin position="142"/>
        <end position="169"/>
    </location>
</feature>
<comment type="similarity">
    <text evidence="2 12">Belongs to the amiloride-sensitive sodium channel (TC 1.A.6) family.</text>
</comment>
<evidence type="ECO:0000256" key="3">
    <source>
        <dbReference type="ARBA" id="ARBA00022448"/>
    </source>
</evidence>
<keyword evidence="10 12" id="KW-0739">Sodium transport</keyword>
<accession>A0ABM1TQG3</accession>
<evidence type="ECO:0000313" key="14">
    <source>
        <dbReference type="Proteomes" id="UP000694941"/>
    </source>
</evidence>
<organism evidence="14 15">
    <name type="scientific">Limulus polyphemus</name>
    <name type="common">Atlantic horseshoe crab</name>
    <dbReference type="NCBI Taxonomy" id="6850"/>
    <lineage>
        <taxon>Eukaryota</taxon>
        <taxon>Metazoa</taxon>
        <taxon>Ecdysozoa</taxon>
        <taxon>Arthropoda</taxon>
        <taxon>Chelicerata</taxon>
        <taxon>Merostomata</taxon>
        <taxon>Xiphosura</taxon>
        <taxon>Limulidae</taxon>
        <taxon>Limulus</taxon>
    </lineage>
</organism>
<keyword evidence="4 12" id="KW-0894">Sodium channel</keyword>
<dbReference type="GeneID" id="111089600"/>
<evidence type="ECO:0000256" key="9">
    <source>
        <dbReference type="ARBA" id="ARBA00023136"/>
    </source>
</evidence>
<evidence type="ECO:0000256" key="7">
    <source>
        <dbReference type="ARBA" id="ARBA00023053"/>
    </source>
</evidence>
<keyword evidence="8 12" id="KW-0406">Ion transport</keyword>
<keyword evidence="14" id="KW-1185">Reference proteome</keyword>